<dbReference type="SUPFAM" id="SSF56801">
    <property type="entry name" value="Acetyl-CoA synthetase-like"/>
    <property type="match status" value="1"/>
</dbReference>
<reference evidence="7 8" key="1">
    <citation type="submission" date="2016-06" db="EMBL/GenBank/DDBJ databases">
        <title>Comparative genomics of the ectomycorrhizal sister species Rhizopogon vinicolor and Rhizopogon vesiculosus (Basidiomycota: Boletales) reveals a divergence of the mating type B locus.</title>
        <authorList>
            <consortium name="DOE Joint Genome Institute"/>
            <person name="Mujic A.B."/>
            <person name="Kuo A."/>
            <person name="Tritt A."/>
            <person name="Lipzen A."/>
            <person name="Chen C."/>
            <person name="Johnson J."/>
            <person name="Sharma A."/>
            <person name="Barry K."/>
            <person name="Grigoriev I.V."/>
            <person name="Spatafora J.W."/>
        </authorList>
    </citation>
    <scope>NUCLEOTIDE SEQUENCE [LARGE SCALE GENOMIC DNA]</scope>
    <source>
        <strain evidence="7 8">AM-OR11-026</strain>
    </source>
</reference>
<dbReference type="STRING" id="1314800.A0A1B7MN32"/>
<keyword evidence="8" id="KW-1185">Reference proteome</keyword>
<dbReference type="OrthoDB" id="429813at2759"/>
<keyword evidence="1" id="KW-0596">Phosphopantetheine</keyword>
<keyword evidence="3" id="KW-0732">Signal</keyword>
<dbReference type="PANTHER" id="PTHR43439:SF2">
    <property type="entry name" value="ENZYME, PUTATIVE (JCVI)-RELATED"/>
    <property type="match status" value="1"/>
</dbReference>
<name>A0A1B7MN32_9AGAM</name>
<feature type="domain" description="AMP-dependent synthetase/ligase" evidence="4">
    <location>
        <begin position="105"/>
        <end position="396"/>
    </location>
</feature>
<dbReference type="PANTHER" id="PTHR43439">
    <property type="entry name" value="PHENYLACETATE-COENZYME A LIGASE"/>
    <property type="match status" value="1"/>
</dbReference>
<keyword evidence="2" id="KW-0597">Phosphoprotein</keyword>
<evidence type="ECO:0000313" key="8">
    <source>
        <dbReference type="Proteomes" id="UP000092154"/>
    </source>
</evidence>
<gene>
    <name evidence="7" type="ORF">K503DRAFT_869190</name>
</gene>
<dbReference type="InterPro" id="IPR013120">
    <property type="entry name" value="FAR_NAD-bd"/>
</dbReference>
<evidence type="ECO:0000259" key="6">
    <source>
        <dbReference type="Pfam" id="PF07993"/>
    </source>
</evidence>
<dbReference type="AlphaFoldDB" id="A0A1B7MN32"/>
<dbReference type="Pfam" id="PF07993">
    <property type="entry name" value="NAD_binding_4"/>
    <property type="match status" value="1"/>
</dbReference>
<dbReference type="InterPro" id="IPR000873">
    <property type="entry name" value="AMP-dep_synth/lig_dom"/>
</dbReference>
<dbReference type="Pfam" id="PF00501">
    <property type="entry name" value="AMP-binding"/>
    <property type="match status" value="1"/>
</dbReference>
<dbReference type="InterPro" id="IPR009081">
    <property type="entry name" value="PP-bd_ACP"/>
</dbReference>
<accession>A0A1B7MN32</accession>
<dbReference type="InterPro" id="IPR036291">
    <property type="entry name" value="NAD(P)-bd_dom_sf"/>
</dbReference>
<proteinExistence type="predicted"/>
<dbReference type="InterPro" id="IPR042099">
    <property type="entry name" value="ANL_N_sf"/>
</dbReference>
<sequence length="1092" mass="120849">MIMNLTVRISLIILGIQRLCAPAAPVGKSSPFQERTTLESIDSLDQTFGEVFRPRHLLFPSQTMNSATSTLPDRLIEFCSDRPASIFCWNVKVDADSTLIVSHRTRADIIKDARATAQRFLQSGLSQRQRGEQAVNVSFFARSGYDLFVGFLAALINRWTPTLISDKNSTECVIHLIRASSSRCLFVDSESTLPNLVDVVQRQVLNVQIIPLQGVVDSSWTTLAQLPIIQGGDSELDAIAYNLHTSGSTGHPKLIPVTHRQWCDQTRRLTMFPGRAVCTPMPIFHTVGLSCLTKFPIGAGCIPIIVESTQPCTGELLCKVLNRFGGAICVTPPALLEQISLMGGKAIQALVSAYIVLFAGAPLQEHVGNRLASHGVRIVSAFGSTETGQLTIADVSSDDPLDWPYVRFIDPSEIELVNEPSTNGLWRLVVKPGRFVSSNLVNYYCPVGFSPGDLWREHPTRQGLWKHAGRLSNVTVLSNGEKTDNAQLESLVLENPFVERVIVFGEGHFQNGLLVLPQATALNDSDFAASLWSTIQHVNSIIPTHSRVVRVLTVLANPRKPFVLTDKGTIRRPETLALYSKEIQEAYAALESGDPFIDLPSKDDDQGVLMYIKEIAAHVLGVEVAVHDDLFACGMDSLSATNFNAYLTPLWKLVRNTKIPHNIVYKCSSIVTLHQVITRRDSHSTRSAEQLDDIIKKWSFPCPTAASRSSYLEDLSSNVDDVRPTVLLTGSRGGFGSHILSELLNREEVRAVYCLDRTNSRSLGAYTQRMPQEAIAGKRDMRVEFWTMELRAINLGLDIGIIQKIQTDVTHIVHCAWDVNFNHELEHFLDPHVRALHKMLNLSASSVRTSVPRMFFISSVSAVANYSGPGYGIPEAPLECSSLPLDQGYAQSKYVGERVLIDASRGANIPVTIVRTGQLAGSTMLGAWNMTEYIPIFIQACFSLKLIPSHIPSMSWTPIDVAAAILVDIMLNDADADTTHLLVRHIDNPEELASSDFLQWMLAASENSITLVSNEEWLDSVRNSPMVMKVKHLLSFFEQWLGSAAVERTHRVLSTHHTKLLSGSFSRAQITHELFRKYVDFIRKSSSTKSSI</sequence>
<organism evidence="7 8">
    <name type="scientific">Rhizopogon vinicolor AM-OR11-026</name>
    <dbReference type="NCBI Taxonomy" id="1314800"/>
    <lineage>
        <taxon>Eukaryota</taxon>
        <taxon>Fungi</taxon>
        <taxon>Dikarya</taxon>
        <taxon>Basidiomycota</taxon>
        <taxon>Agaricomycotina</taxon>
        <taxon>Agaricomycetes</taxon>
        <taxon>Agaricomycetidae</taxon>
        <taxon>Boletales</taxon>
        <taxon>Suillineae</taxon>
        <taxon>Rhizopogonaceae</taxon>
        <taxon>Rhizopogon</taxon>
    </lineage>
</organism>
<protein>
    <submittedName>
        <fullName evidence="7">Acetyl-CoA synthetase-like protein</fullName>
    </submittedName>
</protein>
<evidence type="ECO:0000256" key="1">
    <source>
        <dbReference type="ARBA" id="ARBA00022450"/>
    </source>
</evidence>
<evidence type="ECO:0000256" key="2">
    <source>
        <dbReference type="ARBA" id="ARBA00022553"/>
    </source>
</evidence>
<evidence type="ECO:0000259" key="4">
    <source>
        <dbReference type="Pfam" id="PF00501"/>
    </source>
</evidence>
<dbReference type="Pfam" id="PF23562">
    <property type="entry name" value="AMP-binding_C_3"/>
    <property type="match status" value="1"/>
</dbReference>
<feature type="domain" description="Thioester reductase (TE)" evidence="6">
    <location>
        <begin position="728"/>
        <end position="964"/>
    </location>
</feature>
<feature type="chain" id="PRO_5008597431" evidence="3">
    <location>
        <begin position="23"/>
        <end position="1092"/>
    </location>
</feature>
<dbReference type="Pfam" id="PF00550">
    <property type="entry name" value="PP-binding"/>
    <property type="match status" value="1"/>
</dbReference>
<feature type="domain" description="Carrier" evidence="5">
    <location>
        <begin position="611"/>
        <end position="645"/>
    </location>
</feature>
<dbReference type="InterPro" id="IPR051414">
    <property type="entry name" value="Adenylate-forming_Reductase"/>
</dbReference>
<evidence type="ECO:0000256" key="3">
    <source>
        <dbReference type="SAM" id="SignalP"/>
    </source>
</evidence>
<dbReference type="EMBL" id="KV448672">
    <property type="protein sequence ID" value="OAX34005.1"/>
    <property type="molecule type" value="Genomic_DNA"/>
</dbReference>
<dbReference type="Proteomes" id="UP000092154">
    <property type="component" value="Unassembled WGS sequence"/>
</dbReference>
<dbReference type="Gene3D" id="3.40.50.12780">
    <property type="entry name" value="N-terminal domain of ligase-like"/>
    <property type="match status" value="1"/>
</dbReference>
<evidence type="ECO:0000259" key="5">
    <source>
        <dbReference type="Pfam" id="PF00550"/>
    </source>
</evidence>
<dbReference type="SUPFAM" id="SSF47336">
    <property type="entry name" value="ACP-like"/>
    <property type="match status" value="1"/>
</dbReference>
<dbReference type="InterPro" id="IPR036736">
    <property type="entry name" value="ACP-like_sf"/>
</dbReference>
<evidence type="ECO:0000313" key="7">
    <source>
        <dbReference type="EMBL" id="OAX34005.1"/>
    </source>
</evidence>
<dbReference type="SUPFAM" id="SSF51735">
    <property type="entry name" value="NAD(P)-binding Rossmann-fold domains"/>
    <property type="match status" value="1"/>
</dbReference>
<dbReference type="Gene3D" id="3.40.50.720">
    <property type="entry name" value="NAD(P)-binding Rossmann-like Domain"/>
    <property type="match status" value="1"/>
</dbReference>
<feature type="signal peptide" evidence="3">
    <location>
        <begin position="1"/>
        <end position="22"/>
    </location>
</feature>
<dbReference type="InParanoid" id="A0A1B7MN32"/>